<evidence type="ECO:0000313" key="2">
    <source>
        <dbReference type="EMBL" id="GER00339.1"/>
    </source>
</evidence>
<evidence type="ECO:0000313" key="3">
    <source>
        <dbReference type="Proteomes" id="UP000325187"/>
    </source>
</evidence>
<evidence type="ECO:0000256" key="1">
    <source>
        <dbReference type="SAM" id="SignalP"/>
    </source>
</evidence>
<comment type="caution">
    <text evidence="2">The sequence shown here is derived from an EMBL/GenBank/DDBJ whole genome shotgun (WGS) entry which is preliminary data.</text>
</comment>
<evidence type="ECO:0008006" key="4">
    <source>
        <dbReference type="Google" id="ProtNLM"/>
    </source>
</evidence>
<feature type="chain" id="PRO_5022840012" description="YbhB/YbcL family Raf kinase inhibitor-like protein" evidence="1">
    <location>
        <begin position="38"/>
        <end position="157"/>
    </location>
</feature>
<accession>A0A5A7MZE1</accession>
<dbReference type="Gene3D" id="3.30.200.270">
    <property type="match status" value="1"/>
</dbReference>
<organism evidence="2 3">
    <name type="scientific">Iodidimonas gelatinilytica</name>
    <dbReference type="NCBI Taxonomy" id="1236966"/>
    <lineage>
        <taxon>Bacteria</taxon>
        <taxon>Pseudomonadati</taxon>
        <taxon>Pseudomonadota</taxon>
        <taxon>Alphaproteobacteria</taxon>
        <taxon>Iodidimonadales</taxon>
        <taxon>Iodidimonadaceae</taxon>
        <taxon>Iodidimonas</taxon>
    </lineage>
</organism>
<dbReference type="Proteomes" id="UP000325187">
    <property type="component" value="Unassembled WGS sequence"/>
</dbReference>
<dbReference type="InterPro" id="IPR033786">
    <property type="entry name" value="TTHB210-like"/>
</dbReference>
<protein>
    <recommendedName>
        <fullName evidence="4">YbhB/YbcL family Raf kinase inhibitor-like protein</fullName>
    </recommendedName>
</protein>
<dbReference type="CDD" id="cd11669">
    <property type="entry name" value="TTHB210-like"/>
    <property type="match status" value="1"/>
</dbReference>
<dbReference type="EMBL" id="BKCM01000004">
    <property type="protein sequence ID" value="GER00339.1"/>
    <property type="molecule type" value="Genomic_DNA"/>
</dbReference>
<proteinExistence type="predicted"/>
<reference evidence="2 3" key="1">
    <citation type="submission" date="2019-09" db="EMBL/GenBank/DDBJ databases">
        <title>NBRP : Genome information of microbial organism related human and environment.</title>
        <authorList>
            <person name="Hattori M."/>
            <person name="Oshima K."/>
            <person name="Inaba H."/>
            <person name="Suda W."/>
            <person name="Sakamoto M."/>
            <person name="Iino T."/>
            <person name="Kitahara M."/>
            <person name="Oshida Y."/>
            <person name="Iida T."/>
            <person name="Kudo T."/>
            <person name="Itoh T."/>
            <person name="Ohkuma M."/>
        </authorList>
    </citation>
    <scope>NUCLEOTIDE SEQUENCE [LARGE SCALE GENOMIC DNA]</scope>
    <source>
        <strain evidence="2 3">Mie-1</strain>
    </source>
</reference>
<keyword evidence="1" id="KW-0732">Signal</keyword>
<dbReference type="AlphaFoldDB" id="A0A5A7MZE1"/>
<keyword evidence="3" id="KW-1185">Reference proteome</keyword>
<name>A0A5A7MZE1_9PROT</name>
<gene>
    <name evidence="2" type="ORF">JCM17845_09620</name>
</gene>
<feature type="signal peptide" evidence="1">
    <location>
        <begin position="1"/>
        <end position="37"/>
    </location>
</feature>
<sequence length="157" mass="16685">MNIPRPKALYGTGGLEMKKALSLASALLASVSLTAFAGSADKSIVKSPPAAPYQQVSKLVPLPDFLPGMGQLFVDPATLPAGPFLAYDHDKKLVSTIYMVPLKDINPDNSFDNLSAPGGNVDHVDVYYNAGHPGVGEPHAHIVMWHIPADKESRVAK</sequence>